<dbReference type="AlphaFoldDB" id="A0A1I7LQ83"/>
<evidence type="ECO:0000313" key="3">
    <source>
        <dbReference type="Proteomes" id="UP000199391"/>
    </source>
</evidence>
<dbReference type="PROSITE" id="PS51318">
    <property type="entry name" value="TAT"/>
    <property type="match status" value="1"/>
</dbReference>
<reference evidence="3" key="1">
    <citation type="submission" date="2016-10" db="EMBL/GenBank/DDBJ databases">
        <authorList>
            <person name="Varghese N."/>
            <person name="Submissions S."/>
        </authorList>
    </citation>
    <scope>NUCLEOTIDE SEQUENCE [LARGE SCALE GENOMIC DNA]</scope>
    <source>
        <strain evidence="3">CGMCC 1.11014</strain>
    </source>
</reference>
<dbReference type="SUPFAM" id="SSF56003">
    <property type="entry name" value="Molybdenum cofactor-binding domain"/>
    <property type="match status" value="2"/>
</dbReference>
<dbReference type="PANTHER" id="PTHR47495:SF2">
    <property type="entry name" value="ALDEHYDE DEHYDROGENASE"/>
    <property type="match status" value="1"/>
</dbReference>
<dbReference type="InterPro" id="IPR052516">
    <property type="entry name" value="N-heterocyclic_Hydroxylase"/>
</dbReference>
<dbReference type="PANTHER" id="PTHR47495">
    <property type="entry name" value="ALDEHYDE DEHYDROGENASE"/>
    <property type="match status" value="1"/>
</dbReference>
<name>A0A1I7LQ83_9BURK</name>
<dbReference type="RefSeq" id="WP_093558891.1">
    <property type="nucleotide sequence ID" value="NZ_FPBO01000034.1"/>
</dbReference>
<dbReference type="SMART" id="SM01008">
    <property type="entry name" value="Ald_Xan_dh_C"/>
    <property type="match status" value="1"/>
</dbReference>
<dbReference type="EMBL" id="FPBO01000034">
    <property type="protein sequence ID" value="SFV11720.1"/>
    <property type="molecule type" value="Genomic_DNA"/>
</dbReference>
<evidence type="ECO:0000313" key="2">
    <source>
        <dbReference type="EMBL" id="SFV11720.1"/>
    </source>
</evidence>
<dbReference type="Pfam" id="PF20256">
    <property type="entry name" value="MoCoBD_2"/>
    <property type="match status" value="2"/>
</dbReference>
<gene>
    <name evidence="2" type="ORF">SAMN05216552_103486</name>
</gene>
<dbReference type="Gene3D" id="3.30.365.10">
    <property type="entry name" value="Aldehyde oxidase/xanthine dehydrogenase, molybdopterin binding domain"/>
    <property type="match status" value="4"/>
</dbReference>
<dbReference type="OrthoDB" id="6073217at2"/>
<dbReference type="InterPro" id="IPR012368">
    <property type="entry name" value="OxRdtase_Mopterin-bd_su_IorB"/>
</dbReference>
<proteinExistence type="predicted"/>
<organism evidence="2 3">
    <name type="scientific">Pseudoduganella namucuonensis</name>
    <dbReference type="NCBI Taxonomy" id="1035707"/>
    <lineage>
        <taxon>Bacteria</taxon>
        <taxon>Pseudomonadati</taxon>
        <taxon>Pseudomonadota</taxon>
        <taxon>Betaproteobacteria</taxon>
        <taxon>Burkholderiales</taxon>
        <taxon>Oxalobacteraceae</taxon>
        <taxon>Telluria group</taxon>
        <taxon>Pseudoduganella</taxon>
    </lineage>
</organism>
<dbReference type="InterPro" id="IPR000674">
    <property type="entry name" value="Ald_Oxase/Xan_DH_a/b"/>
</dbReference>
<dbReference type="Pfam" id="PF02738">
    <property type="entry name" value="MoCoBD_1"/>
    <property type="match status" value="1"/>
</dbReference>
<dbReference type="InterPro" id="IPR037165">
    <property type="entry name" value="AldOxase/xan_DH_Mopterin-bd_sf"/>
</dbReference>
<dbReference type="InterPro" id="IPR006311">
    <property type="entry name" value="TAT_signal"/>
</dbReference>
<evidence type="ECO:0000259" key="1">
    <source>
        <dbReference type="SMART" id="SM01008"/>
    </source>
</evidence>
<dbReference type="GO" id="GO:0016491">
    <property type="term" value="F:oxidoreductase activity"/>
    <property type="evidence" value="ECO:0007669"/>
    <property type="project" value="InterPro"/>
</dbReference>
<dbReference type="Proteomes" id="UP000199391">
    <property type="component" value="Unassembled WGS sequence"/>
</dbReference>
<sequence>MTNTTRIENESRRRFMHGAAALTLAVYLPASTAAGAKAANAANPAKALEPNAFLRIGEDNSVTVVSKHLEMGQGSYTGLATIVAEELDADWSQVRVESAPADAKRYNNLLWGQAQGTGGSGAIRNSWEQLRKAGASARAMLVEAAARQWQVPAAEIAVANGVVTHQASGRKARFGELVRAASELAPPAEVKLKDAASFKLIGQRAPRTDSVGKTTGTAVYTQDIHLPGMLTAVVAHPPRFGAKVKSFNAAKARAVKGVVNVVQIPAGVAVVARDTWSAKKGRDALTVEWDESAAFKLGSEQILDKYRELAKSPGKVAASGGDAERALGAATRTLEASYDFPYLAHAAMEPMNCVIRLDKDGCEVWNGAQMQTADQAVLAKLFGIAPERVRINTLYAGGSFGRRASKEFDYMLEAAHIVKAIGGRAPVKLVWLREDDMRAGYYRPMFHHRLSAGLDGEGAIAAWRHRLVGQSVLAGSFFAGAIKDGIDFTSVEGASNLPYAIPNMLVDLHTPEDIGVPVQWWRSVGSTHTAFSTECFIDELAQAAKKDAVAWRLAMLDKHPRHTAVLKLAAEKAGWGGPLAPGKAGERRGRGVAVHESFATVVAQVAEVTVQADGSFRVDRVVCAVDCGIAVNPDVVRAQVEGSIGYALSTVLNGAITLTDGKVDQSNFHDYQPVRIAEMPRVEVHILPSSANPSGIGEPAVPPLAPAVANALAAATGKRARRLPIATDMLKA</sequence>
<accession>A0A1I7LQ83</accession>
<dbReference type="PIRSF" id="PIRSF036389">
    <property type="entry name" value="IOR_B"/>
    <property type="match status" value="1"/>
</dbReference>
<dbReference type="Gene3D" id="3.90.1170.50">
    <property type="entry name" value="Aldehyde oxidase/xanthine dehydrogenase, a/b hammerhead"/>
    <property type="match status" value="1"/>
</dbReference>
<feature type="domain" description="Aldehyde oxidase/xanthine dehydrogenase a/b hammerhead" evidence="1">
    <location>
        <begin position="215"/>
        <end position="293"/>
    </location>
</feature>
<keyword evidence="3" id="KW-1185">Reference proteome</keyword>
<dbReference type="InterPro" id="IPR008274">
    <property type="entry name" value="AldOxase/xan_DH_MoCoBD1"/>
</dbReference>
<protein>
    <submittedName>
        <fullName evidence="2">Isoquinoline 1-oxidoreductase, beta subunit</fullName>
    </submittedName>
</protein>
<dbReference type="STRING" id="1035707.SAMN05216552_103486"/>
<dbReference type="InterPro" id="IPR046867">
    <property type="entry name" value="AldOxase/xan_DH_MoCoBD2"/>
</dbReference>